<organism evidence="1 2">
    <name type="scientific">Streptomyces fildesensis</name>
    <dbReference type="NCBI Taxonomy" id="375757"/>
    <lineage>
        <taxon>Bacteria</taxon>
        <taxon>Bacillati</taxon>
        <taxon>Actinomycetota</taxon>
        <taxon>Actinomycetes</taxon>
        <taxon>Kitasatosporales</taxon>
        <taxon>Streptomycetaceae</taxon>
        <taxon>Streptomyces</taxon>
    </lineage>
</organism>
<gene>
    <name evidence="1" type="ORF">ACIGXA_07890</name>
</gene>
<dbReference type="Proteomes" id="UP001614394">
    <property type="component" value="Unassembled WGS sequence"/>
</dbReference>
<keyword evidence="2" id="KW-1185">Reference proteome</keyword>
<evidence type="ECO:0008006" key="3">
    <source>
        <dbReference type="Google" id="ProtNLM"/>
    </source>
</evidence>
<sequence length="177" mass="19002">MSPAERPVIELGRPGDEGLPDNEAVIAALSAPTPGPMAQRLLLLHFTGRRTGRAFTIPVGAHSLDDNLVLATSGTWRHNFAGGADAEITWLGERRAARLELVTEPVRVANSYLRLIRLYGPAAQRRLDLTINSDGPPTTADLRDAVERYGLSLIDVRLLTPGPSAPAEAAAPERTRA</sequence>
<reference evidence="1 2" key="1">
    <citation type="submission" date="2024-10" db="EMBL/GenBank/DDBJ databases">
        <title>The Natural Products Discovery Center: Release of the First 8490 Sequenced Strains for Exploring Actinobacteria Biosynthetic Diversity.</title>
        <authorList>
            <person name="Kalkreuter E."/>
            <person name="Kautsar S.A."/>
            <person name="Yang D."/>
            <person name="Bader C.D."/>
            <person name="Teijaro C.N."/>
            <person name="Fluegel L."/>
            <person name="Davis C.M."/>
            <person name="Simpson J.R."/>
            <person name="Lauterbach L."/>
            <person name="Steele A.D."/>
            <person name="Gui C."/>
            <person name="Meng S."/>
            <person name="Li G."/>
            <person name="Viehrig K."/>
            <person name="Ye F."/>
            <person name="Su P."/>
            <person name="Kiefer A.F."/>
            <person name="Nichols A."/>
            <person name="Cepeda A.J."/>
            <person name="Yan W."/>
            <person name="Fan B."/>
            <person name="Jiang Y."/>
            <person name="Adhikari A."/>
            <person name="Zheng C.-J."/>
            <person name="Schuster L."/>
            <person name="Cowan T.M."/>
            <person name="Smanski M.J."/>
            <person name="Chevrette M.G."/>
            <person name="De Carvalho L.P.S."/>
            <person name="Shen B."/>
        </authorList>
    </citation>
    <scope>NUCLEOTIDE SEQUENCE [LARGE SCALE GENOMIC DNA]</scope>
    <source>
        <strain evidence="1 2">NPDC053399</strain>
    </source>
</reference>
<dbReference type="Gene3D" id="2.30.110.10">
    <property type="entry name" value="Electron Transport, Fmn-binding Protein, Chain A"/>
    <property type="match status" value="1"/>
</dbReference>
<evidence type="ECO:0000313" key="1">
    <source>
        <dbReference type="EMBL" id="MFI9100433.1"/>
    </source>
</evidence>
<evidence type="ECO:0000313" key="2">
    <source>
        <dbReference type="Proteomes" id="UP001614394"/>
    </source>
</evidence>
<name>A0ABW8C1Z3_9ACTN</name>
<proteinExistence type="predicted"/>
<dbReference type="InterPro" id="IPR012349">
    <property type="entry name" value="Split_barrel_FMN-bd"/>
</dbReference>
<accession>A0ABW8C1Z3</accession>
<dbReference type="RefSeq" id="WP_250979191.1">
    <property type="nucleotide sequence ID" value="NZ_JBITYG010000002.1"/>
</dbReference>
<comment type="caution">
    <text evidence="1">The sequence shown here is derived from an EMBL/GenBank/DDBJ whole genome shotgun (WGS) entry which is preliminary data.</text>
</comment>
<dbReference type="EMBL" id="JBITYG010000002">
    <property type="protein sequence ID" value="MFI9100433.1"/>
    <property type="molecule type" value="Genomic_DNA"/>
</dbReference>
<protein>
    <recommendedName>
        <fullName evidence="3">DUF385 domain-containing protein</fullName>
    </recommendedName>
</protein>